<dbReference type="GO" id="GO:0005886">
    <property type="term" value="C:plasma membrane"/>
    <property type="evidence" value="ECO:0007669"/>
    <property type="project" value="TreeGrafter"/>
</dbReference>
<dbReference type="InterPro" id="IPR036837">
    <property type="entry name" value="Cation_efflux_CTD_sf"/>
</dbReference>
<keyword evidence="6 7" id="KW-0472">Membrane</keyword>
<dbReference type="Gene3D" id="1.20.1510.10">
    <property type="entry name" value="Cation efflux protein transmembrane domain"/>
    <property type="match status" value="1"/>
</dbReference>
<comment type="subcellular location">
    <subcellularLocation>
        <location evidence="1">Membrane</location>
        <topology evidence="1">Multi-pass membrane protein</topology>
    </subcellularLocation>
</comment>
<evidence type="ECO:0000256" key="7">
    <source>
        <dbReference type="SAM" id="Phobius"/>
    </source>
</evidence>
<sequence length="316" mass="34477">MIQTSSIPHDPVQKALKISLFVSLLILLIKTGAFFVTDSTAALSDAAESVVHIFAVAFVVYGYYLSRKPADDDHHYGHERIEFFSIGVEGAIIIAAGITILYHAIHSAIYGIEIVNTATGIALLSGAGVINLLLGLYVLKTGRKAGNMIAVSNGKHILTDVWTSGGVIAALILIHYTGWLFIDIVVSLGVAAVISYEAYKLIRYSVRGLMDTRNPAVDAALKKVLKNDLPAGIKGWHQLRHRTSGNTTWVELHLFFDDDISLKKAHDEATILERKLIDSLKTDAVITLHLEPHDAHDESHIILEGANKQKGLDEFA</sequence>
<evidence type="ECO:0000259" key="9">
    <source>
        <dbReference type="Pfam" id="PF16916"/>
    </source>
</evidence>
<evidence type="ECO:0000259" key="8">
    <source>
        <dbReference type="Pfam" id="PF01545"/>
    </source>
</evidence>
<keyword evidence="4 7" id="KW-0812">Transmembrane</keyword>
<organism evidence="10 11">
    <name type="scientific">Rhodohalobacter mucosus</name>
    <dbReference type="NCBI Taxonomy" id="2079485"/>
    <lineage>
        <taxon>Bacteria</taxon>
        <taxon>Pseudomonadati</taxon>
        <taxon>Balneolota</taxon>
        <taxon>Balneolia</taxon>
        <taxon>Balneolales</taxon>
        <taxon>Balneolaceae</taxon>
        <taxon>Rhodohalobacter</taxon>
    </lineage>
</organism>
<dbReference type="NCBIfam" id="TIGR01297">
    <property type="entry name" value="CDF"/>
    <property type="match status" value="1"/>
</dbReference>
<evidence type="ECO:0000313" key="10">
    <source>
        <dbReference type="EMBL" id="PWN05532.1"/>
    </source>
</evidence>
<evidence type="ECO:0000256" key="5">
    <source>
        <dbReference type="ARBA" id="ARBA00022989"/>
    </source>
</evidence>
<dbReference type="InterPro" id="IPR002524">
    <property type="entry name" value="Cation_efflux"/>
</dbReference>
<proteinExistence type="inferred from homology"/>
<dbReference type="PANTHER" id="PTHR43840">
    <property type="entry name" value="MITOCHONDRIAL METAL TRANSPORTER 1-RELATED"/>
    <property type="match status" value="1"/>
</dbReference>
<dbReference type="AlphaFoldDB" id="A0A316TTE0"/>
<keyword evidence="3" id="KW-0813">Transport</keyword>
<comment type="similarity">
    <text evidence="2">Belongs to the cation diffusion facilitator (CDF) transporter (TC 2.A.4) family.</text>
</comment>
<feature type="domain" description="Cation efflux protein cytoplasmic" evidence="9">
    <location>
        <begin position="222"/>
        <end position="293"/>
    </location>
</feature>
<dbReference type="GO" id="GO:0015093">
    <property type="term" value="F:ferrous iron transmembrane transporter activity"/>
    <property type="evidence" value="ECO:0007669"/>
    <property type="project" value="TreeGrafter"/>
</dbReference>
<dbReference type="InterPro" id="IPR050291">
    <property type="entry name" value="CDF_Transporter"/>
</dbReference>
<keyword evidence="11" id="KW-1185">Reference proteome</keyword>
<keyword evidence="5 7" id="KW-1133">Transmembrane helix</keyword>
<dbReference type="GO" id="GO:0015086">
    <property type="term" value="F:cadmium ion transmembrane transporter activity"/>
    <property type="evidence" value="ECO:0007669"/>
    <property type="project" value="TreeGrafter"/>
</dbReference>
<dbReference type="Gene3D" id="3.30.70.1350">
    <property type="entry name" value="Cation efflux protein, cytoplasmic domain"/>
    <property type="match status" value="1"/>
</dbReference>
<dbReference type="InterPro" id="IPR027470">
    <property type="entry name" value="Cation_efflux_CTD"/>
</dbReference>
<dbReference type="InterPro" id="IPR058533">
    <property type="entry name" value="Cation_efflux_TM"/>
</dbReference>
<dbReference type="SUPFAM" id="SSF161111">
    <property type="entry name" value="Cation efflux protein transmembrane domain-like"/>
    <property type="match status" value="1"/>
</dbReference>
<dbReference type="Proteomes" id="UP000245533">
    <property type="component" value="Unassembled WGS sequence"/>
</dbReference>
<gene>
    <name evidence="10" type="ORF">DDZ15_13070</name>
</gene>
<feature type="transmembrane region" description="Helical" evidence="7">
    <location>
        <begin position="49"/>
        <end position="65"/>
    </location>
</feature>
<dbReference type="GO" id="GO:0006882">
    <property type="term" value="P:intracellular zinc ion homeostasis"/>
    <property type="evidence" value="ECO:0007669"/>
    <property type="project" value="TreeGrafter"/>
</dbReference>
<evidence type="ECO:0000256" key="3">
    <source>
        <dbReference type="ARBA" id="ARBA00022448"/>
    </source>
</evidence>
<comment type="caution">
    <text evidence="10">The sequence shown here is derived from an EMBL/GenBank/DDBJ whole genome shotgun (WGS) entry which is preliminary data.</text>
</comment>
<protein>
    <submittedName>
        <fullName evidence="10">Cation transporter</fullName>
    </submittedName>
</protein>
<evidence type="ECO:0000256" key="1">
    <source>
        <dbReference type="ARBA" id="ARBA00004141"/>
    </source>
</evidence>
<dbReference type="EMBL" id="QGGB01000009">
    <property type="protein sequence ID" value="PWN05532.1"/>
    <property type="molecule type" value="Genomic_DNA"/>
</dbReference>
<name>A0A316TTE0_9BACT</name>
<reference evidence="10 11" key="1">
    <citation type="submission" date="2018-05" db="EMBL/GenBank/DDBJ databases">
        <title>Rhodohalobacter halophilus gen. nov., sp. nov., a moderately halophilic member of the family Balneolaceae.</title>
        <authorList>
            <person name="Liu Z.-W."/>
        </authorList>
    </citation>
    <scope>NUCLEOTIDE SEQUENCE [LARGE SCALE GENOMIC DNA]</scope>
    <source>
        <strain evidence="10 11">8A47</strain>
    </source>
</reference>
<feature type="transmembrane region" description="Helical" evidence="7">
    <location>
        <begin position="117"/>
        <end position="137"/>
    </location>
</feature>
<evidence type="ECO:0000313" key="11">
    <source>
        <dbReference type="Proteomes" id="UP000245533"/>
    </source>
</evidence>
<dbReference type="InterPro" id="IPR027469">
    <property type="entry name" value="Cation_efflux_TMD_sf"/>
</dbReference>
<accession>A0A316TTE0</accession>
<dbReference type="Pfam" id="PF16916">
    <property type="entry name" value="ZT_dimer"/>
    <property type="match status" value="1"/>
</dbReference>
<dbReference type="PANTHER" id="PTHR43840:SF15">
    <property type="entry name" value="MITOCHONDRIAL METAL TRANSPORTER 1-RELATED"/>
    <property type="match status" value="1"/>
</dbReference>
<dbReference type="SUPFAM" id="SSF160240">
    <property type="entry name" value="Cation efflux protein cytoplasmic domain-like"/>
    <property type="match status" value="1"/>
</dbReference>
<dbReference type="GO" id="GO:0015341">
    <property type="term" value="F:zinc efflux antiporter activity"/>
    <property type="evidence" value="ECO:0007669"/>
    <property type="project" value="TreeGrafter"/>
</dbReference>
<feature type="transmembrane region" description="Helical" evidence="7">
    <location>
        <begin position="180"/>
        <end position="199"/>
    </location>
</feature>
<feature type="transmembrane region" description="Helical" evidence="7">
    <location>
        <begin position="20"/>
        <end position="37"/>
    </location>
</feature>
<evidence type="ECO:0000256" key="2">
    <source>
        <dbReference type="ARBA" id="ARBA00008114"/>
    </source>
</evidence>
<dbReference type="Pfam" id="PF01545">
    <property type="entry name" value="Cation_efflux"/>
    <property type="match status" value="1"/>
</dbReference>
<feature type="transmembrane region" description="Helical" evidence="7">
    <location>
        <begin position="86"/>
        <end position="105"/>
    </location>
</feature>
<evidence type="ECO:0000256" key="6">
    <source>
        <dbReference type="ARBA" id="ARBA00023136"/>
    </source>
</evidence>
<evidence type="ECO:0000256" key="4">
    <source>
        <dbReference type="ARBA" id="ARBA00022692"/>
    </source>
</evidence>
<feature type="domain" description="Cation efflux protein transmembrane" evidence="8">
    <location>
        <begin position="16"/>
        <end position="210"/>
    </location>
</feature>